<gene>
    <name evidence="1" type="ORF">J8A68_003870</name>
</gene>
<dbReference type="OrthoDB" id="2152248at2759"/>
<organism evidence="1 2">
    <name type="scientific">[Candida] subhashii</name>
    <dbReference type="NCBI Taxonomy" id="561895"/>
    <lineage>
        <taxon>Eukaryota</taxon>
        <taxon>Fungi</taxon>
        <taxon>Dikarya</taxon>
        <taxon>Ascomycota</taxon>
        <taxon>Saccharomycotina</taxon>
        <taxon>Pichiomycetes</taxon>
        <taxon>Debaryomycetaceae</taxon>
        <taxon>Spathaspora</taxon>
    </lineage>
</organism>
<sequence>MKLFDFNPESFSKVKFNIGGISTYVYNSESLAPYIQTFNDKNHPHVEEIPINVLYLIHQRGGNYKFTEAIAYNILDQYFTKNPDAKSIESIPLICVTFDIRNHGERLIEEIRNEDWKHGNSNHAIDMVSGIEGNIRDLKLIMDYLPSYLNLDIYLHPKFREVSPNCDIKFNNILSGYSLGGHTVFRFTNEYPELVKIINPVVGCTDLTSLLINRLRQTPLDSDDYDKKYFYFYYDELNLSDEQKQLNYPESFHKMISKIDISIYENFPMNKIKMFACFGKDDKLVPMKVSSVWCDLYINTNDDSEIFIQDGVGHDVTPEMIDKFTTWLVKNI</sequence>
<accession>A0A8J5QLC3</accession>
<dbReference type="GeneID" id="73470670"/>
<name>A0A8J5QLC3_9ASCO</name>
<evidence type="ECO:0000313" key="1">
    <source>
        <dbReference type="EMBL" id="KAG7662573.1"/>
    </source>
</evidence>
<dbReference type="EMBL" id="JAGSYN010000167">
    <property type="protein sequence ID" value="KAG7662573.1"/>
    <property type="molecule type" value="Genomic_DNA"/>
</dbReference>
<dbReference type="PANTHER" id="PTHR22946">
    <property type="entry name" value="DIENELACTONE HYDROLASE DOMAIN-CONTAINING PROTEIN-RELATED"/>
    <property type="match status" value="1"/>
</dbReference>
<dbReference type="Proteomes" id="UP000694255">
    <property type="component" value="Unassembled WGS sequence"/>
</dbReference>
<comment type="caution">
    <text evidence="1">The sequence shown here is derived from an EMBL/GenBank/DDBJ whole genome shotgun (WGS) entry which is preliminary data.</text>
</comment>
<protein>
    <recommendedName>
        <fullName evidence="3">AB hydrolase-1 domain-containing protein</fullName>
    </recommendedName>
</protein>
<dbReference type="AlphaFoldDB" id="A0A8J5QLC3"/>
<dbReference type="PANTHER" id="PTHR22946:SF0">
    <property type="entry name" value="DIENELACTONE HYDROLASE DOMAIN-CONTAINING PROTEIN"/>
    <property type="match status" value="1"/>
</dbReference>
<dbReference type="InterPro" id="IPR050261">
    <property type="entry name" value="FrsA_esterase"/>
</dbReference>
<evidence type="ECO:0008006" key="3">
    <source>
        <dbReference type="Google" id="ProtNLM"/>
    </source>
</evidence>
<evidence type="ECO:0000313" key="2">
    <source>
        <dbReference type="Proteomes" id="UP000694255"/>
    </source>
</evidence>
<reference evidence="1 2" key="1">
    <citation type="journal article" date="2021" name="DNA Res.">
        <title>Genome analysis of Candida subhashii reveals its hybrid nature and dual mitochondrial genome conformations.</title>
        <authorList>
            <person name="Mixao V."/>
            <person name="Hegedusova E."/>
            <person name="Saus E."/>
            <person name="Pryszcz L.P."/>
            <person name="Cillingova A."/>
            <person name="Nosek J."/>
            <person name="Gabaldon T."/>
        </authorList>
    </citation>
    <scope>NUCLEOTIDE SEQUENCE [LARGE SCALE GENOMIC DNA]</scope>
    <source>
        <strain evidence="1 2">CBS 10753</strain>
    </source>
</reference>
<proteinExistence type="predicted"/>
<keyword evidence="2" id="KW-1185">Reference proteome</keyword>
<dbReference type="RefSeq" id="XP_049262806.1">
    <property type="nucleotide sequence ID" value="XM_049407770.1"/>
</dbReference>